<dbReference type="Pfam" id="PF05383">
    <property type="entry name" value="La"/>
    <property type="match status" value="1"/>
</dbReference>
<dbReference type="GO" id="GO:0006396">
    <property type="term" value="P:RNA processing"/>
    <property type="evidence" value="ECO:0007669"/>
    <property type="project" value="InterPro"/>
</dbReference>
<feature type="region of interest" description="Disordered" evidence="5">
    <location>
        <begin position="661"/>
        <end position="707"/>
    </location>
</feature>
<evidence type="ECO:0000259" key="7">
    <source>
        <dbReference type="PROSITE" id="PS51938"/>
    </source>
</evidence>
<dbReference type="PANTHER" id="PTHR22792">
    <property type="entry name" value="LUPUS LA PROTEIN-RELATED"/>
    <property type="match status" value="1"/>
</dbReference>
<dbReference type="InterPro" id="IPR006630">
    <property type="entry name" value="La_HTH"/>
</dbReference>
<evidence type="ECO:0000313" key="9">
    <source>
        <dbReference type="Proteomes" id="UP000594454"/>
    </source>
</evidence>
<dbReference type="EMBL" id="LR899009">
    <property type="protein sequence ID" value="CAD7076852.1"/>
    <property type="molecule type" value="Genomic_DNA"/>
</dbReference>
<feature type="region of interest" description="Disordered" evidence="5">
    <location>
        <begin position="722"/>
        <end position="769"/>
    </location>
</feature>
<dbReference type="GO" id="GO:0005634">
    <property type="term" value="C:nucleus"/>
    <property type="evidence" value="ECO:0007669"/>
    <property type="project" value="UniProtKB-SubCell"/>
</dbReference>
<evidence type="ECO:0000256" key="2">
    <source>
        <dbReference type="ARBA" id="ARBA00022884"/>
    </source>
</evidence>
<evidence type="ECO:0008006" key="10">
    <source>
        <dbReference type="Google" id="ProtNLM"/>
    </source>
</evidence>
<dbReference type="SMART" id="SM00715">
    <property type="entry name" value="LA"/>
    <property type="match status" value="1"/>
</dbReference>
<comment type="subcellular location">
    <subcellularLocation>
        <location evidence="1">Nucleus</location>
    </subcellularLocation>
</comment>
<dbReference type="InterPro" id="IPR036388">
    <property type="entry name" value="WH-like_DNA-bd_sf"/>
</dbReference>
<sequence length="806" mass="89881">MAEKIDNNAPLKCTAGLSSTPCSDINSDCQNCRTGEKIQDAKQQEQLEPDQPKQLLTPSIAIPLPPPPSLVTCSPLEMPPVPPNTVESESQTDSLDEGIDTNDCCNNMACDQVAHDNGVPESNPSVSCDKMNSEDQQLDDMTVSPEFINEAEVSYVEIHDKLIDRDALEAAADSSESEEDDQLKPLMVDNHQECYLAKRQIQQIIQQNSILMKELNSSTESDGPRSDRSYSQQLCNRQTPYLTESACESPDLQSSDDATSKDHRSNSIGQLQDGEKEIDSLSPDEIPDDQMAEEITEQVEFYFSNDNILKDAFLLKHVRRNKEGFVSLKLVSSFKRVRQLTKDWRVVGHALRRKSRKIELNELGTKIRRREPLPTFDETMPSRTIVACDLPVDKLCIEKVSDIFSKCGEIALIRILRPGAGIPVDVRQFMNKYPELQAKDCALVEFVESQSARNAKDLEGPFKVFEMVAPKKKTGKKAITVTKLIENYKYNDNNYERNRGGIMIPQPQTIENDLKYKLRRNNSDFYVKPEHAHICTQRKYSYNPNNANNNMSHATGNMYNHPHGVEQPTFIHYPRRASNFSIASSESMSRKYSSCSEGYSSCSDYSRRPSGASSSGDSRRGSNCSDYCPCSRRGSQCSTNIVGSPNMTLYNNDLLLRRMSSLSSSSQQHGGVPIGPEYNNDMGRRISTDINGGGSDRKLSTGSNGSGDRAIIHDSCRKFSNGFDPNRKLSNSDQYFNGRRLSSDSGYDRRMSFGSDYGSSPRSRSGSFLTCQHKNSETVVRTPIGPDGSKGFASRARKVGQIVSPV</sequence>
<dbReference type="SUPFAM" id="SSF54928">
    <property type="entry name" value="RNA-binding domain, RBD"/>
    <property type="match status" value="1"/>
</dbReference>
<dbReference type="GO" id="GO:0003729">
    <property type="term" value="F:mRNA binding"/>
    <property type="evidence" value="ECO:0007669"/>
    <property type="project" value="TreeGrafter"/>
</dbReference>
<keyword evidence="2 4" id="KW-0694">RNA-binding</keyword>
<dbReference type="PANTHER" id="PTHR22792:SF140">
    <property type="entry name" value="ACHILLES, ISOFORM A"/>
    <property type="match status" value="1"/>
</dbReference>
<dbReference type="SUPFAM" id="SSF46785">
    <property type="entry name" value="Winged helix' DNA-binding domain"/>
    <property type="match status" value="1"/>
</dbReference>
<feature type="region of interest" description="Disordered" evidence="5">
    <location>
        <begin position="598"/>
        <end position="622"/>
    </location>
</feature>
<dbReference type="InterPro" id="IPR034880">
    <property type="entry name" value="LARP6_RRM"/>
</dbReference>
<evidence type="ECO:0000256" key="5">
    <source>
        <dbReference type="SAM" id="MobiDB-lite"/>
    </source>
</evidence>
<gene>
    <name evidence="8" type="ORF">HERILL_LOCUS243</name>
</gene>
<evidence type="ECO:0000256" key="1">
    <source>
        <dbReference type="ARBA" id="ARBA00004123"/>
    </source>
</evidence>
<accession>A0A7R8U9V7</accession>
<dbReference type="InterPro" id="IPR045180">
    <property type="entry name" value="La_dom_prot"/>
</dbReference>
<dbReference type="InterPro" id="IPR024642">
    <property type="entry name" value="SUZ-C"/>
</dbReference>
<dbReference type="CDD" id="cd12289">
    <property type="entry name" value="RRM_LARP6"/>
    <property type="match status" value="1"/>
</dbReference>
<dbReference type="FunFam" id="1.10.10.10:FF:000158">
    <property type="entry name" value="La ribonucleoprotein domain family member 7"/>
    <property type="match status" value="1"/>
</dbReference>
<dbReference type="InterPro" id="IPR036390">
    <property type="entry name" value="WH_DNA-bd_sf"/>
</dbReference>
<dbReference type="Proteomes" id="UP000594454">
    <property type="component" value="Chromosome 1"/>
</dbReference>
<evidence type="ECO:0000313" key="8">
    <source>
        <dbReference type="EMBL" id="CAD7076852.1"/>
    </source>
</evidence>
<dbReference type="FunCoup" id="A0A7R8U9V7">
    <property type="interactions" value="6"/>
</dbReference>
<proteinExistence type="predicted"/>
<dbReference type="AlphaFoldDB" id="A0A7R8U9V7"/>
<feature type="domain" description="HTH La-type RNA-binding" evidence="6">
    <location>
        <begin position="285"/>
        <end position="377"/>
    </location>
</feature>
<dbReference type="OrthoDB" id="435402at2759"/>
<feature type="domain" description="SUZ-C" evidence="7">
    <location>
        <begin position="742"/>
        <end position="796"/>
    </location>
</feature>
<feature type="region of interest" description="Disordered" evidence="5">
    <location>
        <begin position="241"/>
        <end position="286"/>
    </location>
</feature>
<dbReference type="InParanoid" id="A0A7R8U9V7"/>
<dbReference type="InterPro" id="IPR035979">
    <property type="entry name" value="RBD_domain_sf"/>
</dbReference>
<dbReference type="CDD" id="cd08033">
    <property type="entry name" value="LARP_6"/>
    <property type="match status" value="1"/>
</dbReference>
<reference evidence="8 9" key="1">
    <citation type="submission" date="2020-11" db="EMBL/GenBank/DDBJ databases">
        <authorList>
            <person name="Wallbank WR R."/>
            <person name="Pardo Diaz C."/>
            <person name="Kozak K."/>
            <person name="Martin S."/>
            <person name="Jiggins C."/>
            <person name="Moest M."/>
            <person name="Warren A I."/>
            <person name="Generalovic N T."/>
            <person name="Byers J.R.P. K."/>
            <person name="Montejo-Kovacevich G."/>
            <person name="Yen C E."/>
        </authorList>
    </citation>
    <scope>NUCLEOTIDE SEQUENCE [LARGE SCALE GENOMIC DNA]</scope>
</reference>
<dbReference type="GO" id="GO:1990904">
    <property type="term" value="C:ribonucleoprotein complex"/>
    <property type="evidence" value="ECO:0007669"/>
    <property type="project" value="InterPro"/>
</dbReference>
<dbReference type="PRINTS" id="PR00302">
    <property type="entry name" value="LUPUSLA"/>
</dbReference>
<dbReference type="Gene3D" id="1.10.10.10">
    <property type="entry name" value="Winged helix-like DNA-binding domain superfamily/Winged helix DNA-binding domain"/>
    <property type="match status" value="1"/>
</dbReference>
<evidence type="ECO:0000256" key="3">
    <source>
        <dbReference type="ARBA" id="ARBA00023242"/>
    </source>
</evidence>
<dbReference type="PROSITE" id="PS51938">
    <property type="entry name" value="SUZ_C"/>
    <property type="match status" value="1"/>
</dbReference>
<evidence type="ECO:0000259" key="6">
    <source>
        <dbReference type="PROSITE" id="PS50961"/>
    </source>
</evidence>
<feature type="compositionally biased region" description="Polar residues" evidence="5">
    <location>
        <begin position="757"/>
        <end position="769"/>
    </location>
</feature>
<dbReference type="InterPro" id="IPR002344">
    <property type="entry name" value="Lupus_La"/>
</dbReference>
<protein>
    <recommendedName>
        <fullName evidence="10">Acheron</fullName>
    </recommendedName>
</protein>
<keyword evidence="3" id="KW-0539">Nucleus</keyword>
<keyword evidence="9" id="KW-1185">Reference proteome</keyword>
<dbReference type="Pfam" id="PF12901">
    <property type="entry name" value="SUZ-C"/>
    <property type="match status" value="1"/>
</dbReference>
<feature type="region of interest" description="Disordered" evidence="5">
    <location>
        <begin position="1"/>
        <end position="23"/>
    </location>
</feature>
<dbReference type="PROSITE" id="PS50961">
    <property type="entry name" value="HTH_LA"/>
    <property type="match status" value="1"/>
</dbReference>
<name>A0A7R8U9V7_HERIL</name>
<organism evidence="8 9">
    <name type="scientific">Hermetia illucens</name>
    <name type="common">Black soldier fly</name>
    <dbReference type="NCBI Taxonomy" id="343691"/>
    <lineage>
        <taxon>Eukaryota</taxon>
        <taxon>Metazoa</taxon>
        <taxon>Ecdysozoa</taxon>
        <taxon>Arthropoda</taxon>
        <taxon>Hexapoda</taxon>
        <taxon>Insecta</taxon>
        <taxon>Pterygota</taxon>
        <taxon>Neoptera</taxon>
        <taxon>Endopterygota</taxon>
        <taxon>Diptera</taxon>
        <taxon>Brachycera</taxon>
        <taxon>Stratiomyomorpha</taxon>
        <taxon>Stratiomyidae</taxon>
        <taxon>Hermetiinae</taxon>
        <taxon>Hermetia</taxon>
    </lineage>
</organism>
<evidence type="ECO:0000256" key="4">
    <source>
        <dbReference type="PROSITE-ProRule" id="PRU00332"/>
    </source>
</evidence>